<dbReference type="Pfam" id="PF22692">
    <property type="entry name" value="LlgE_F_G_D1"/>
    <property type="match status" value="1"/>
</dbReference>
<reference evidence="8 9" key="1">
    <citation type="submission" date="2016-10" db="EMBL/GenBank/DDBJ databases">
        <authorList>
            <person name="de Groot N.N."/>
        </authorList>
    </citation>
    <scope>NUCLEOTIDE SEQUENCE [LARGE SCALE GENOMIC DNA]</scope>
    <source>
        <strain evidence="8 9">DSM 9990</strain>
    </source>
</reference>
<keyword evidence="3 4" id="KW-0975">Bacterial flagellum</keyword>
<sequence>MISKIGQTALTGMSEAVRRLEVTSHNVANALTPGFKAGEVRSADVVASPAGDGVKTLAVTKDLSSGPLIMTGMNSDLAIVGSGYFAVESSEGERYLTRNGTFRLDEDRQLVTPEGHRLLNAQGNPIPALPEAQNWKVTENGEIYLQDSSGNWAPAGDEYRIGVASVPSEEGLISAGGTLYRAGAESGVPQIGYPGENGRGTLLQGFIEGSNVALEREMVNSVMARQLYEANLRVAQTGNEMTEELVDRII</sequence>
<dbReference type="NCBIfam" id="TIGR03506">
    <property type="entry name" value="FlgEFG_subfam"/>
    <property type="match status" value="1"/>
</dbReference>
<dbReference type="Pfam" id="PF00460">
    <property type="entry name" value="Flg_bb_rod"/>
    <property type="match status" value="1"/>
</dbReference>
<dbReference type="RefSeq" id="WP_093394635.1">
    <property type="nucleotide sequence ID" value="NZ_FOUU01000004.1"/>
</dbReference>
<dbReference type="GO" id="GO:0071978">
    <property type="term" value="P:bacterial-type flagellum-dependent swarming motility"/>
    <property type="evidence" value="ECO:0007669"/>
    <property type="project" value="TreeGrafter"/>
</dbReference>
<dbReference type="Proteomes" id="UP000199611">
    <property type="component" value="Unassembled WGS sequence"/>
</dbReference>
<dbReference type="GO" id="GO:0009425">
    <property type="term" value="C:bacterial-type flagellum basal body"/>
    <property type="evidence" value="ECO:0007669"/>
    <property type="project" value="UniProtKB-SubCell"/>
</dbReference>
<gene>
    <name evidence="8" type="ORF">SAMN05660836_01458</name>
</gene>
<dbReference type="OrthoDB" id="9804559at2"/>
<keyword evidence="8" id="KW-0282">Flagellum</keyword>
<dbReference type="EMBL" id="FOUU01000004">
    <property type="protein sequence ID" value="SFM78915.1"/>
    <property type="molecule type" value="Genomic_DNA"/>
</dbReference>
<feature type="domain" description="Flagellar hook protein FlgE/F/G-like D1" evidence="7">
    <location>
        <begin position="78"/>
        <end position="144"/>
    </location>
</feature>
<dbReference type="InterPro" id="IPR037925">
    <property type="entry name" value="FlgE/F/G-like"/>
</dbReference>
<feature type="domain" description="Flagellar basal-body/hook protein C-terminal" evidence="6">
    <location>
        <begin position="204"/>
        <end position="245"/>
    </location>
</feature>
<evidence type="ECO:0000256" key="2">
    <source>
        <dbReference type="ARBA" id="ARBA00009677"/>
    </source>
</evidence>
<dbReference type="PANTHER" id="PTHR30435">
    <property type="entry name" value="FLAGELLAR PROTEIN"/>
    <property type="match status" value="1"/>
</dbReference>
<evidence type="ECO:0000259" key="7">
    <source>
        <dbReference type="Pfam" id="PF22692"/>
    </source>
</evidence>
<dbReference type="Pfam" id="PF06429">
    <property type="entry name" value="Flg_bbr_C"/>
    <property type="match status" value="1"/>
</dbReference>
<dbReference type="InterPro" id="IPR020013">
    <property type="entry name" value="Flagellar_FlgE/F/G"/>
</dbReference>
<dbReference type="STRING" id="39841.SAMN05660836_01458"/>
<feature type="domain" description="Flagellar basal body rod protein N-terminal" evidence="5">
    <location>
        <begin position="7"/>
        <end position="36"/>
    </location>
</feature>
<keyword evidence="9" id="KW-1185">Reference proteome</keyword>
<evidence type="ECO:0000256" key="3">
    <source>
        <dbReference type="ARBA" id="ARBA00023143"/>
    </source>
</evidence>
<evidence type="ECO:0000313" key="8">
    <source>
        <dbReference type="EMBL" id="SFM78915.1"/>
    </source>
</evidence>
<accession>A0A1I4TQG5</accession>
<evidence type="ECO:0000313" key="9">
    <source>
        <dbReference type="Proteomes" id="UP000199611"/>
    </source>
</evidence>
<organism evidence="8 9">
    <name type="scientific">Thermodesulforhabdus norvegica</name>
    <dbReference type="NCBI Taxonomy" id="39841"/>
    <lineage>
        <taxon>Bacteria</taxon>
        <taxon>Pseudomonadati</taxon>
        <taxon>Thermodesulfobacteriota</taxon>
        <taxon>Syntrophobacteria</taxon>
        <taxon>Syntrophobacterales</taxon>
        <taxon>Thermodesulforhabdaceae</taxon>
        <taxon>Thermodesulforhabdus</taxon>
    </lineage>
</organism>
<dbReference type="InterPro" id="IPR001444">
    <property type="entry name" value="Flag_bb_rod_N"/>
</dbReference>
<dbReference type="AlphaFoldDB" id="A0A1I4TQG5"/>
<protein>
    <submittedName>
        <fullName evidence="8">Flagellar basal-body rod protein FlgG</fullName>
    </submittedName>
</protein>
<proteinExistence type="inferred from homology"/>
<keyword evidence="8" id="KW-0969">Cilium</keyword>
<evidence type="ECO:0000259" key="5">
    <source>
        <dbReference type="Pfam" id="PF00460"/>
    </source>
</evidence>
<dbReference type="InterPro" id="IPR010930">
    <property type="entry name" value="Flg_bb/hook_C_dom"/>
</dbReference>
<keyword evidence="8" id="KW-0966">Cell projection</keyword>
<evidence type="ECO:0000256" key="4">
    <source>
        <dbReference type="RuleBase" id="RU362116"/>
    </source>
</evidence>
<comment type="subcellular location">
    <subcellularLocation>
        <location evidence="1 4">Bacterial flagellum basal body</location>
    </subcellularLocation>
</comment>
<dbReference type="InterPro" id="IPR053967">
    <property type="entry name" value="LlgE_F_G-like_D1"/>
</dbReference>
<evidence type="ECO:0000256" key="1">
    <source>
        <dbReference type="ARBA" id="ARBA00004117"/>
    </source>
</evidence>
<evidence type="ECO:0000259" key="6">
    <source>
        <dbReference type="Pfam" id="PF06429"/>
    </source>
</evidence>
<name>A0A1I4TQG5_9BACT</name>
<comment type="similarity">
    <text evidence="2 4">Belongs to the flagella basal body rod proteins family.</text>
</comment>
<dbReference type="SUPFAM" id="SSF117143">
    <property type="entry name" value="Flagellar hook protein flgE"/>
    <property type="match status" value="1"/>
</dbReference>
<dbReference type="PANTHER" id="PTHR30435:SF19">
    <property type="entry name" value="FLAGELLAR BASAL-BODY ROD PROTEIN FLGG"/>
    <property type="match status" value="1"/>
</dbReference>